<reference evidence="4 5" key="1">
    <citation type="submission" date="2020-02" db="EMBL/GenBank/DDBJ databases">
        <title>Whole-genome analyses of novel actinobacteria.</title>
        <authorList>
            <person name="Sahin N."/>
        </authorList>
    </citation>
    <scope>NUCLEOTIDE SEQUENCE [LARGE SCALE GENOMIC DNA]</scope>
    <source>
        <strain evidence="4 5">A7024</strain>
    </source>
</reference>
<dbReference type="PANTHER" id="PTHR21325">
    <property type="entry name" value="PHOSPHOLIPASE B, PLB1"/>
    <property type="match status" value="1"/>
</dbReference>
<organism evidence="4 5">
    <name type="scientific">Streptomyces coryli</name>
    <dbReference type="NCBI Taxonomy" id="1128680"/>
    <lineage>
        <taxon>Bacteria</taxon>
        <taxon>Bacillati</taxon>
        <taxon>Actinomycetota</taxon>
        <taxon>Actinomycetes</taxon>
        <taxon>Kitasatosporales</taxon>
        <taxon>Streptomycetaceae</taxon>
        <taxon>Streptomyces</taxon>
    </lineage>
</organism>
<accession>A0A6G4U5B3</accession>
<keyword evidence="4" id="KW-0378">Hydrolase</keyword>
<dbReference type="AlphaFoldDB" id="A0A6G4U5B3"/>
<keyword evidence="2" id="KW-0732">Signal</keyword>
<evidence type="ECO:0000256" key="2">
    <source>
        <dbReference type="SAM" id="SignalP"/>
    </source>
</evidence>
<feature type="compositionally biased region" description="Polar residues" evidence="1">
    <location>
        <begin position="32"/>
        <end position="51"/>
    </location>
</feature>
<dbReference type="Proteomes" id="UP000481583">
    <property type="component" value="Unassembled WGS sequence"/>
</dbReference>
<evidence type="ECO:0000313" key="4">
    <source>
        <dbReference type="EMBL" id="NGN67429.1"/>
    </source>
</evidence>
<dbReference type="Pfam" id="PF13472">
    <property type="entry name" value="Lipase_GDSL_2"/>
    <property type="match status" value="1"/>
</dbReference>
<dbReference type="PROSITE" id="PS51257">
    <property type="entry name" value="PROKAR_LIPOPROTEIN"/>
    <property type="match status" value="1"/>
</dbReference>
<dbReference type="InterPro" id="IPR036514">
    <property type="entry name" value="SGNH_hydro_sf"/>
</dbReference>
<gene>
    <name evidence="4" type="ORF">G5C51_26430</name>
</gene>
<feature type="chain" id="PRO_5039237014" evidence="2">
    <location>
        <begin position="30"/>
        <end position="307"/>
    </location>
</feature>
<name>A0A6G4U5B3_9ACTN</name>
<sequence length="307" mass="33512">MRRARLHRRSRTRTTALAGLVAAVLTLSACTDGSSDDGGSQAKSAPDQGSQAKPRPKPKPEPKPKPAWRQRPTSIAALGDSITRGFDACKPLADCPQVSWATGTDAQVDSLAARLGAKQRWNFARTGAQVADLPVQANEAIARKPELISILIGANDACRPTTAGMTSVGTFRTTVADSLRSIRKGLPKTQVYVASVPDLERLWEVGKDNPVTQQIWKLGICQSMLKSPQASTTADDGRRGRVRDRVREFNRVLREECAKVSLCRFDGNATFQYDFSVADLSKWDYFHPSKTGQASLAEIAYRKVTSR</sequence>
<dbReference type="InterPro" id="IPR038885">
    <property type="entry name" value="PLB1"/>
</dbReference>
<proteinExistence type="predicted"/>
<dbReference type="PANTHER" id="PTHR21325:SF31">
    <property type="entry name" value="GH22081P-RELATED"/>
    <property type="match status" value="1"/>
</dbReference>
<dbReference type="Gene3D" id="3.40.50.1110">
    <property type="entry name" value="SGNH hydrolase"/>
    <property type="match status" value="1"/>
</dbReference>
<feature type="signal peptide" evidence="2">
    <location>
        <begin position="1"/>
        <end position="29"/>
    </location>
</feature>
<protein>
    <submittedName>
        <fullName evidence="4">SGNH/GDSL hydrolase family protein</fullName>
    </submittedName>
</protein>
<keyword evidence="5" id="KW-1185">Reference proteome</keyword>
<dbReference type="RefSeq" id="WP_165240723.1">
    <property type="nucleotide sequence ID" value="NZ_JAAKZV010000142.1"/>
</dbReference>
<dbReference type="GO" id="GO:0004620">
    <property type="term" value="F:phospholipase activity"/>
    <property type="evidence" value="ECO:0007669"/>
    <property type="project" value="InterPro"/>
</dbReference>
<evidence type="ECO:0000259" key="3">
    <source>
        <dbReference type="Pfam" id="PF13472"/>
    </source>
</evidence>
<comment type="caution">
    <text evidence="4">The sequence shown here is derived from an EMBL/GenBank/DDBJ whole genome shotgun (WGS) entry which is preliminary data.</text>
</comment>
<dbReference type="SUPFAM" id="SSF52266">
    <property type="entry name" value="SGNH hydrolase"/>
    <property type="match status" value="1"/>
</dbReference>
<feature type="domain" description="SGNH hydrolase-type esterase" evidence="3">
    <location>
        <begin position="77"/>
        <end position="294"/>
    </location>
</feature>
<evidence type="ECO:0000256" key="1">
    <source>
        <dbReference type="SAM" id="MobiDB-lite"/>
    </source>
</evidence>
<dbReference type="InterPro" id="IPR013830">
    <property type="entry name" value="SGNH_hydro"/>
</dbReference>
<evidence type="ECO:0000313" key="5">
    <source>
        <dbReference type="Proteomes" id="UP000481583"/>
    </source>
</evidence>
<dbReference type="EMBL" id="JAAKZV010000142">
    <property type="protein sequence ID" value="NGN67429.1"/>
    <property type="molecule type" value="Genomic_DNA"/>
</dbReference>
<feature type="region of interest" description="Disordered" evidence="1">
    <location>
        <begin position="32"/>
        <end position="71"/>
    </location>
</feature>